<feature type="non-terminal residue" evidence="4">
    <location>
        <position position="1"/>
    </location>
</feature>
<feature type="compositionally biased region" description="Low complexity" evidence="1">
    <location>
        <begin position="86"/>
        <end position="110"/>
    </location>
</feature>
<dbReference type="GO" id="GO:0003677">
    <property type="term" value="F:DNA binding"/>
    <property type="evidence" value="ECO:0007669"/>
    <property type="project" value="InterPro"/>
</dbReference>
<feature type="domain" description="Helicase ATP-binding" evidence="2">
    <location>
        <begin position="342"/>
        <end position="518"/>
    </location>
</feature>
<feature type="domain" description="Helicase C-terminal" evidence="3">
    <location>
        <begin position="1459"/>
        <end position="1625"/>
    </location>
</feature>
<reference evidence="4" key="1">
    <citation type="submission" date="2021-02" db="EMBL/GenBank/DDBJ databases">
        <authorList>
            <person name="Dougan E. K."/>
            <person name="Rhodes N."/>
            <person name="Thang M."/>
            <person name="Chan C."/>
        </authorList>
    </citation>
    <scope>NUCLEOTIDE SEQUENCE</scope>
</reference>
<feature type="domain" description="Helicase C-terminal" evidence="3">
    <location>
        <begin position="538"/>
        <end position="697"/>
    </location>
</feature>
<evidence type="ECO:0000313" key="4">
    <source>
        <dbReference type="EMBL" id="CAE8645647.1"/>
    </source>
</evidence>
<evidence type="ECO:0000259" key="3">
    <source>
        <dbReference type="PROSITE" id="PS51194"/>
    </source>
</evidence>
<evidence type="ECO:0000313" key="5">
    <source>
        <dbReference type="Proteomes" id="UP000626109"/>
    </source>
</evidence>
<feature type="region of interest" description="Disordered" evidence="1">
    <location>
        <begin position="1230"/>
        <end position="1249"/>
    </location>
</feature>
<protein>
    <submittedName>
        <fullName evidence="4">Uncharacterized protein</fullName>
    </submittedName>
</protein>
<name>A0A813I634_POLGL</name>
<dbReference type="PANTHER" id="PTHR33418">
    <property type="entry name" value="HELICASE-ASSOCIATED"/>
    <property type="match status" value="1"/>
</dbReference>
<dbReference type="Pfam" id="PF04851">
    <property type="entry name" value="ResIII"/>
    <property type="match status" value="2"/>
</dbReference>
<sequence length="1805" mass="199390">VVCICFSGSGSGRQRHEIATATLRWRNPQVAPLQCRQMLASSLPSRHSRIAASALPVAESNNNKNNKNNNDNNHNNDDNNNDKNNKNNINNNDNDNNNNDNNNNKNNHNINNKKCSCSEVAGGHAAGGKREPPTPAVHFPLLANGVALNRGHGTASLISAAEAAAANRAARLKALDALAAGGLRPGQELELISALDLGTVPWSEVPISLKQALRLPAGDKGIDSLALNLSVAVQAKDYTNGYSVPLERLTNFDFLTTKTLLGQYSPRRIVATNTSTRLPPLWEEWAGAEHRRYSAEELEAWRLRARDWAEQQPGTEVDSTPNSTSPRWPHQEACLRACRKFLASGPQQRDFFVQIATGAGKSLIMADLLAGLDEGGRACVIVPKLDLMEQVAHLLESMALPGISRVGTGCTPDMDARIFVCVRNSAWRLANLNFSMLLLDEAHHYEPLSADMEDFRSNRGHLSEKSDDADYNGMQTTVGPQASTVLSLRTQKRLFFSATLRWSRPDFDFGLRDAVRERVITDYSILVPFMTACDPKPSLVQLIQDLPTARRILAFCNTVREAKQFAQLLNAEGVSAGHYNGCTAGRQRARILEDFEKGPSRGGLRVLVTVDVLSEGVDLPMADTCLFVEPRKGLRLRQCVGRVLRQHRQKVDALVISPPIIQELNGNLEADSELVRLLSELAGADDELRKCLVENSFGRVSIVDQRSNQSNDSLDFALEEAATLLSTKVYPRALSSYLTADARWRLGLAQLIQDKEGRGHCRVPHKHQTSSGFALGKWVCAQRSARKANKLTAQLVEQLNSLGFVWDAGPPSWEQSFQRLKAYKQEHGHAAVPSKYVADDGCKLGLWVHNQRQARKGHRSSRLDPEQIEQLDSLGFVWDVRTPSWERNFQRLEAYKQEHGHAAVPKRYVAGDGCKLGIWVDNQRQARKGQRSSRLDPEQLGQLDSLGFVWDAGPRSWQQSFQCLKAYKQEHGHTAVPQKYVADDGCTLGRWVDNQRRARKGQGNSRLDPEHIEELDSLGFLWASIRLFAYVSLAVAVAGNPAMAESSSNTLATPADASFQFAKSALEDDSRGHGTASLISAAEAAVANRAARLKALDALAAGGLRPGQELELISALDLGTVPWSEVPISLKSALEQPAGDNGIDSLALNLTVAVQAKDYTNGHSVPLEWLTNFDFLATKGVLGKYGPRRIVATNASTKLPQLWSKWAGAEHRWFSAEEVEAWRLQARDWAEQQPGTEVESTPNSTSPRWPHQEACLRACRKFLASGPQQRDFFVQIATGAGKSLIMADLLAELDEGCRACFIVPKLDLMEQVAHLLESMALPGISRVGTGCTPDMDARIFVCVQNSAWRLANLKFSMLLLDEAHHYEPLSADMEDFRSNRGHLSEKSDDADYNGMQTTVGPQASTVLSLRTQKRLFFSATLRWSRPDFDFGLLDAVRERVITDYSILVPFMTAGDPKPSLVQLIQDLPTARRILAFCNTVREAKQFAQLLNAEGVSAGHYNGCTAGRQRARILEDFEKGPSRGGLRVLVTVDVLSEGVDLPMADTCLFVEPRKGLRLRQCVGRVLRQHRQKVDALVVSPPIIQELNGNLEADSELVRLLSELAGADDELRKSLVDNSFGRVSIVDQRSNQSNDSLDFALEEAATLLSTKVYPRALSSYLTADARWRLGLAQLIQDKEGRGHCRVPHKHQTSSGFALGNWVCAQRSARKANKLTAQLVEQLNSLGFVWDAGPPSWEQRFQRLKAYKQEHGNTAVPTKYVADDGYTLGRWVETQRTARKGQVSSRLGPEKIGQLDSLGFMWDARTPL</sequence>
<evidence type="ECO:0000256" key="1">
    <source>
        <dbReference type="SAM" id="MobiDB-lite"/>
    </source>
</evidence>
<dbReference type="Gene3D" id="3.40.50.300">
    <property type="entry name" value="P-loop containing nucleotide triphosphate hydrolases"/>
    <property type="match status" value="4"/>
</dbReference>
<dbReference type="SUPFAM" id="SSF52540">
    <property type="entry name" value="P-loop containing nucleoside triphosphate hydrolases"/>
    <property type="match status" value="2"/>
</dbReference>
<dbReference type="PROSITE" id="PS51192">
    <property type="entry name" value="HELICASE_ATP_BIND_1"/>
    <property type="match status" value="2"/>
</dbReference>
<accession>A0A813I634</accession>
<feature type="compositionally biased region" description="Basic and acidic residues" evidence="1">
    <location>
        <begin position="74"/>
        <end position="85"/>
    </location>
</feature>
<dbReference type="InterPro" id="IPR001650">
    <property type="entry name" value="Helicase_C-like"/>
</dbReference>
<gene>
    <name evidence="4" type="ORF">PGLA2088_LOCUS4087</name>
</gene>
<dbReference type="EMBL" id="CAJNNW010003688">
    <property type="protein sequence ID" value="CAE8645647.1"/>
    <property type="molecule type" value="Genomic_DNA"/>
</dbReference>
<dbReference type="GO" id="GO:0005524">
    <property type="term" value="F:ATP binding"/>
    <property type="evidence" value="ECO:0007669"/>
    <property type="project" value="InterPro"/>
</dbReference>
<dbReference type="SMART" id="SM00487">
    <property type="entry name" value="DEXDc"/>
    <property type="match status" value="2"/>
</dbReference>
<dbReference type="InterPro" id="IPR006935">
    <property type="entry name" value="Helicase/UvrB_N"/>
</dbReference>
<comment type="caution">
    <text evidence="4">The sequence shown here is derived from an EMBL/GenBank/DDBJ whole genome shotgun (WGS) entry which is preliminary data.</text>
</comment>
<feature type="domain" description="Helicase ATP-binding" evidence="2">
    <location>
        <begin position="1263"/>
        <end position="1439"/>
    </location>
</feature>
<dbReference type="InterPro" id="IPR005114">
    <property type="entry name" value="Helicase_assoc"/>
</dbReference>
<dbReference type="Pfam" id="PF03457">
    <property type="entry name" value="HA"/>
    <property type="match status" value="6"/>
</dbReference>
<dbReference type="SMART" id="SM00490">
    <property type="entry name" value="HELICc"/>
    <property type="match status" value="2"/>
</dbReference>
<dbReference type="InterPro" id="IPR027417">
    <property type="entry name" value="P-loop_NTPase"/>
</dbReference>
<proteinExistence type="predicted"/>
<dbReference type="Proteomes" id="UP000626109">
    <property type="component" value="Unassembled WGS sequence"/>
</dbReference>
<feature type="compositionally biased region" description="Low complexity" evidence="1">
    <location>
        <begin position="61"/>
        <end position="73"/>
    </location>
</feature>
<organism evidence="4 5">
    <name type="scientific">Polarella glacialis</name>
    <name type="common">Dinoflagellate</name>
    <dbReference type="NCBI Taxonomy" id="89957"/>
    <lineage>
        <taxon>Eukaryota</taxon>
        <taxon>Sar</taxon>
        <taxon>Alveolata</taxon>
        <taxon>Dinophyceae</taxon>
        <taxon>Suessiales</taxon>
        <taxon>Suessiaceae</taxon>
        <taxon>Polarella</taxon>
    </lineage>
</organism>
<dbReference type="GO" id="GO:0016787">
    <property type="term" value="F:hydrolase activity"/>
    <property type="evidence" value="ECO:0007669"/>
    <property type="project" value="InterPro"/>
</dbReference>
<dbReference type="InterPro" id="IPR014001">
    <property type="entry name" value="Helicase_ATP-bd"/>
</dbReference>
<evidence type="ECO:0000259" key="2">
    <source>
        <dbReference type="PROSITE" id="PS51192"/>
    </source>
</evidence>
<dbReference type="Gene3D" id="6.10.140.530">
    <property type="match status" value="6"/>
</dbReference>
<feature type="region of interest" description="Disordered" evidence="1">
    <location>
        <begin position="53"/>
        <end position="110"/>
    </location>
</feature>
<dbReference type="PANTHER" id="PTHR33418:SF1">
    <property type="entry name" value="HELICASE-ASSOCIATED DOMAIN-CONTAINING PROTEIN"/>
    <property type="match status" value="1"/>
</dbReference>
<feature type="compositionally biased region" description="Polar residues" evidence="1">
    <location>
        <begin position="1233"/>
        <end position="1247"/>
    </location>
</feature>
<dbReference type="Pfam" id="PF00271">
    <property type="entry name" value="Helicase_C"/>
    <property type="match status" value="2"/>
</dbReference>
<dbReference type="PROSITE" id="PS51194">
    <property type="entry name" value="HELICASE_CTER"/>
    <property type="match status" value="2"/>
</dbReference>